<organism evidence="5">
    <name type="scientific">Siphoviridae sp. ctFQq9</name>
    <dbReference type="NCBI Taxonomy" id="2826212"/>
    <lineage>
        <taxon>Viruses</taxon>
        <taxon>Duplodnaviria</taxon>
        <taxon>Heunggongvirae</taxon>
        <taxon>Uroviricota</taxon>
        <taxon>Caudoviricetes</taxon>
    </lineage>
</organism>
<keyword evidence="3" id="KW-0175">Coiled coil</keyword>
<feature type="domain" description="Peptidase S74" evidence="4">
    <location>
        <begin position="1046"/>
        <end position="1140"/>
    </location>
</feature>
<evidence type="ECO:0000313" key="5">
    <source>
        <dbReference type="EMBL" id="DAD79499.1"/>
    </source>
</evidence>
<sequence length="1147" mass="129082">MDVFRRQKFNEAMFAKNRTLAIRVGNYQSRDINEASFDYGYIKGDTYKPGGTCAGSAKIVFASVITSFRKLDKIYPEIGLLVDGTYEWVKMGEYFINDIEIDRNRKTTKLELMDGMFKLNREHVTDLTYPAEIRNVIKEICLKTGIELANENMGLASMNYRIDKIPKDKKMTFRDVLGLSAQMLGMSCFFNREGKLEVKELTDSGIVITADSYFMHGLTKSEIEYQIAGITCKKDKETLTVGLRTGRSLEIENVLMSQSVLDNLYHNIKDIRYYPFSLNYQGHLLLDVGQWVTIKTNTGETFKSPVLSQSFNFKGGLRGRISADSKAGNDAQYSYAGTITKKILQFDNIEARIQHQIEEADRDFDNKVNQIKTDFNGQIELVNDKVKKENQKLSDEINRRFQEFNPSGFEEVKTKAEEALIKVGLNADLIEEAKQIVANNTRDLNTFKTSSQKEREELSDELKRYSREEAENKLTEIREVLASDYVSKRTYVEDAEGTRQRLEAITLDNKSKLAEYKQTVDGQFTNLSSQIADKVDRLDFQQVKETSLIYERILGRTDSNVASNIARMALTSELFEVEVGKRFSNLTNLFYAPTKIPKYISSVATDKHLERVSWGDHDGIRINYTDSMSGWLGVRFPLTKRFVKKGEGLGYRIEIAVDKVPRDGRVLIQLLDNTTNLGMYYNSQILLKKTGNQVFTGYLDIPYTGELNEYSIRFTLTSPGNIVIHKPMVIDKRIIPEEFVDSTDYNNEYNRVTMSLLQDSFAIKALNSAGDIIAGINVGANGNNRIIGKATHITGETLIDNAVIKSAMIDKLKTANFEAGSVTTQILGAEAVTAEKIKVDQALFNKLVANEAYLSQLFAKQAFINRVQSVAIDASQVRSGILSGDRINGGTITGVNISGGTLTGHTKIKIGTYGSLDAFNGGMQINVPRERNSKDGVGFQITGSHGRSNGEPYGVFIYKEPDFTKPNLKVGLVSDYLLTVNGYISAVGINNFQIFNGTSGGSSTANIGHWDAKNVFLSFGGRENDIYYVYNNKAYSLWEVINRNSSDKRLKKNITISNHKALDYVSQFKFKEYDWIEEEKRPQKPHTNIGLIAQEVQKVDPTLVVENGDSLSLDNLKLTNIALKAIQEIALENKKIIKRLENLENGQ</sequence>
<dbReference type="InterPro" id="IPR030392">
    <property type="entry name" value="S74_ICA"/>
</dbReference>
<evidence type="ECO:0000256" key="1">
    <source>
        <dbReference type="ARBA" id="ARBA00004328"/>
    </source>
</evidence>
<keyword evidence="2" id="KW-1227">Viral tail protein</keyword>
<name>A0A8S5MC35_9CAUD</name>
<evidence type="ECO:0000256" key="3">
    <source>
        <dbReference type="SAM" id="Coils"/>
    </source>
</evidence>
<keyword evidence="2" id="KW-0946">Virion</keyword>
<protein>
    <submittedName>
        <fullName evidence="5">Minor structural protein</fullName>
    </submittedName>
</protein>
<comment type="subcellular location">
    <subcellularLocation>
        <location evidence="1">Virion</location>
    </subcellularLocation>
</comment>
<evidence type="ECO:0000259" key="4">
    <source>
        <dbReference type="PROSITE" id="PS51688"/>
    </source>
</evidence>
<dbReference type="EMBL" id="BK014867">
    <property type="protein sequence ID" value="DAD79499.1"/>
    <property type="molecule type" value="Genomic_DNA"/>
</dbReference>
<accession>A0A8S5MC35</accession>
<evidence type="ECO:0000256" key="2">
    <source>
        <dbReference type="ARBA" id="ARBA00022732"/>
    </source>
</evidence>
<dbReference type="GO" id="GO:0098015">
    <property type="term" value="C:virus tail"/>
    <property type="evidence" value="ECO:0007669"/>
    <property type="project" value="UniProtKB-KW"/>
</dbReference>
<dbReference type="PROSITE" id="PS51688">
    <property type="entry name" value="ICA"/>
    <property type="match status" value="1"/>
</dbReference>
<proteinExistence type="predicted"/>
<feature type="coiled-coil region" evidence="3">
    <location>
        <begin position="448"/>
        <end position="475"/>
    </location>
</feature>
<dbReference type="Pfam" id="PF13884">
    <property type="entry name" value="Peptidase_S74"/>
    <property type="match status" value="1"/>
</dbReference>
<reference evidence="5" key="1">
    <citation type="journal article" date="2021" name="Proc. Natl. Acad. Sci. U.S.A.">
        <title>A Catalog of Tens of Thousands of Viruses from Human Metagenomes Reveals Hidden Associations with Chronic Diseases.</title>
        <authorList>
            <person name="Tisza M.J."/>
            <person name="Buck C.B."/>
        </authorList>
    </citation>
    <scope>NUCLEOTIDE SEQUENCE</scope>
    <source>
        <strain evidence="5">CtFQq9</strain>
    </source>
</reference>